<dbReference type="AlphaFoldDB" id="A0A328AJM6"/>
<dbReference type="CDD" id="cd03713">
    <property type="entry name" value="EFG_mtEFG_C"/>
    <property type="match status" value="1"/>
</dbReference>
<dbReference type="Gene3D" id="3.30.230.10">
    <property type="match status" value="1"/>
</dbReference>
<dbReference type="GO" id="GO:0003746">
    <property type="term" value="F:translation elongation factor activity"/>
    <property type="evidence" value="ECO:0007669"/>
    <property type="project" value="UniProtKB-KW"/>
</dbReference>
<name>A0A328AJM6_9CAUL</name>
<reference evidence="10" key="1">
    <citation type="submission" date="2018-05" db="EMBL/GenBank/DDBJ databases">
        <authorList>
            <person name="Li X."/>
        </authorList>
    </citation>
    <scope>NUCLEOTIDE SEQUENCE [LARGE SCALE GENOMIC DNA]</scope>
    <source>
        <strain evidence="10">LX32</strain>
    </source>
</reference>
<dbReference type="GO" id="GO:0005525">
    <property type="term" value="F:GTP binding"/>
    <property type="evidence" value="ECO:0007669"/>
    <property type="project" value="UniProtKB-KW"/>
</dbReference>
<evidence type="ECO:0000256" key="5">
    <source>
        <dbReference type="ARBA" id="ARBA00023134"/>
    </source>
</evidence>
<dbReference type="SUPFAM" id="SSF54211">
    <property type="entry name" value="Ribosomal protein S5 domain 2-like"/>
    <property type="match status" value="1"/>
</dbReference>
<evidence type="ECO:0000259" key="7">
    <source>
        <dbReference type="SMART" id="SM00838"/>
    </source>
</evidence>
<dbReference type="InterPro" id="IPR047872">
    <property type="entry name" value="EFG_IV"/>
</dbReference>
<protein>
    <recommendedName>
        <fullName evidence="1">Elongation factor G</fullName>
    </recommendedName>
</protein>
<dbReference type="InterPro" id="IPR014721">
    <property type="entry name" value="Ribsml_uS5_D2-typ_fold_subgr"/>
</dbReference>
<dbReference type="InterPro" id="IPR000795">
    <property type="entry name" value="T_Tr_GTP-bd_dom"/>
</dbReference>
<feature type="domain" description="Elongation factor EFG" evidence="7">
    <location>
        <begin position="575"/>
        <end position="665"/>
    </location>
</feature>
<dbReference type="EMBL" id="QFYQ01000001">
    <property type="protein sequence ID" value="RAK54691.1"/>
    <property type="molecule type" value="Genomic_DNA"/>
</dbReference>
<evidence type="ECO:0000313" key="10">
    <source>
        <dbReference type="Proteomes" id="UP000249254"/>
    </source>
</evidence>
<keyword evidence="10" id="KW-1185">Reference proteome</keyword>
<dbReference type="InterPro" id="IPR000640">
    <property type="entry name" value="EFG_V-like"/>
</dbReference>
<dbReference type="SMART" id="SM00838">
    <property type="entry name" value="EFG_C"/>
    <property type="match status" value="1"/>
</dbReference>
<dbReference type="GO" id="GO:0097216">
    <property type="term" value="F:guanosine tetraphosphate binding"/>
    <property type="evidence" value="ECO:0007669"/>
    <property type="project" value="UniProtKB-ARBA"/>
</dbReference>
<dbReference type="Proteomes" id="UP000249254">
    <property type="component" value="Unassembled WGS sequence"/>
</dbReference>
<dbReference type="Gene3D" id="3.40.50.300">
    <property type="entry name" value="P-loop containing nucleotide triphosphate hydrolases"/>
    <property type="match status" value="1"/>
</dbReference>
<dbReference type="Pfam" id="PF03764">
    <property type="entry name" value="EFG_IV"/>
    <property type="match status" value="1"/>
</dbReference>
<dbReference type="InterPro" id="IPR009000">
    <property type="entry name" value="Transl_B-barrel_sf"/>
</dbReference>
<evidence type="ECO:0000259" key="8">
    <source>
        <dbReference type="SMART" id="SM00889"/>
    </source>
</evidence>
<dbReference type="NCBIfam" id="NF009379">
    <property type="entry name" value="PRK12740.1-3"/>
    <property type="match status" value="1"/>
</dbReference>
<dbReference type="Pfam" id="PF14492">
    <property type="entry name" value="EFG_III"/>
    <property type="match status" value="1"/>
</dbReference>
<gene>
    <name evidence="9" type="ORF">DJ017_09230</name>
</gene>
<evidence type="ECO:0000256" key="2">
    <source>
        <dbReference type="ARBA" id="ARBA00022741"/>
    </source>
</evidence>
<evidence type="ECO:0000256" key="3">
    <source>
        <dbReference type="ARBA" id="ARBA00022768"/>
    </source>
</evidence>
<dbReference type="PRINTS" id="PR01037">
    <property type="entry name" value="TCRTETOQM"/>
</dbReference>
<organism evidence="9 10">
    <name type="scientific">Phenylobacterium soli</name>
    <dbReference type="NCBI Taxonomy" id="2170551"/>
    <lineage>
        <taxon>Bacteria</taxon>
        <taxon>Pseudomonadati</taxon>
        <taxon>Pseudomonadota</taxon>
        <taxon>Alphaproteobacteria</taxon>
        <taxon>Caulobacterales</taxon>
        <taxon>Caulobacteraceae</taxon>
        <taxon>Phenylobacterium</taxon>
    </lineage>
</organism>
<dbReference type="Pfam" id="PF00009">
    <property type="entry name" value="GTP_EFTU"/>
    <property type="match status" value="1"/>
</dbReference>
<dbReference type="Gene3D" id="2.40.30.10">
    <property type="entry name" value="Translation factors"/>
    <property type="match status" value="1"/>
</dbReference>
<sequence length="676" mass="72031">MPIQSAGSVRALALAGPTSSGKTTLMEALLQVTGAVARTGGEMVGDASPEARARGHSVELNLAGFDFMGDHYQVVDCPGSLEFCADVDRAMPAVDLAVVVAEPDPAKAALLQPTLRELERLNIPRALFINKMDQARGSLQGLLEALGAVSAAPLVARQIPTFDGEKATGFIDLALERCFVYRPGEPSQQIDIPEDLASQEAEARFHMMEQIADFDDELLEQLLSDVTPSRDAVFADLVKEMNEGLIVPVFFGSAANGFGVRRLLKALRHETPPPARAAERLGLEGPGAYVLKTAYAGQSGKLTYARVFGQALADGAELTLPGGDRARAAGLFAVQGGASRKIASAPEGDICAIGKVEQAHAGEILSLTGKPQSGRAAAHARRPLFAVALSAKNHKDDVRLSSALGKLVEEDPGLLLTHDAENKQVLLAGQGEGHVRLALERLRRRFGVEIDTEQPRTAYRETIQRGVTQRSRHKKQSGGHGQFADVTIEVKPLPRGSGFQFTSRVVGGAVPRQWIPAVEDGVRDGLAKGPLGFPVTDLEVTLTDGQTHSVDSSEMAFRTVGRLAIEEALAAAGTILLEPIEKLVVYSPSPAASNVTSALTARRGQILGLGPREDWRGWERIEAFLPQSERQDLIAEIRGLTQGLGAFEADFDHMAELHGRLAELAAQASKAPAPAH</sequence>
<accession>A0A328AJM6</accession>
<comment type="caution">
    <text evidence="9">The sequence shown here is derived from an EMBL/GenBank/DDBJ whole genome shotgun (WGS) entry which is preliminary data.</text>
</comment>
<dbReference type="CDD" id="cd04170">
    <property type="entry name" value="EF-G_bact"/>
    <property type="match status" value="1"/>
</dbReference>
<dbReference type="GO" id="GO:0003924">
    <property type="term" value="F:GTPase activity"/>
    <property type="evidence" value="ECO:0007669"/>
    <property type="project" value="InterPro"/>
</dbReference>
<dbReference type="Gene3D" id="3.30.70.240">
    <property type="match status" value="1"/>
</dbReference>
<dbReference type="Gene3D" id="3.30.70.870">
    <property type="entry name" value="Elongation Factor G (Translational Gtpase), domain 3"/>
    <property type="match status" value="1"/>
</dbReference>
<evidence type="ECO:0000256" key="4">
    <source>
        <dbReference type="ARBA" id="ARBA00022917"/>
    </source>
</evidence>
<dbReference type="RefSeq" id="WP_111528442.1">
    <property type="nucleotide sequence ID" value="NZ_JBHRSG010000004.1"/>
</dbReference>
<dbReference type="SUPFAM" id="SSF52540">
    <property type="entry name" value="P-loop containing nucleoside triphosphate hydrolases"/>
    <property type="match status" value="1"/>
</dbReference>
<dbReference type="SUPFAM" id="SSF50447">
    <property type="entry name" value="Translation proteins"/>
    <property type="match status" value="1"/>
</dbReference>
<feature type="domain" description="Translation elongation factor EFG/EF2" evidence="8">
    <location>
        <begin position="456"/>
        <end position="573"/>
    </location>
</feature>
<keyword evidence="5" id="KW-0342">GTP-binding</keyword>
<dbReference type="InterPro" id="IPR005517">
    <property type="entry name" value="Transl_elong_EFG/EF2_IV"/>
</dbReference>
<keyword evidence="3 9" id="KW-0251">Elongation factor</keyword>
<dbReference type="InterPro" id="IPR027417">
    <property type="entry name" value="P-loop_NTPase"/>
</dbReference>
<proteinExistence type="predicted"/>
<dbReference type="CDD" id="cd01434">
    <property type="entry name" value="EFG_mtEFG1_IV"/>
    <property type="match status" value="1"/>
</dbReference>
<dbReference type="InterPro" id="IPR035647">
    <property type="entry name" value="EFG_III/V"/>
</dbReference>
<keyword evidence="2" id="KW-0547">Nucleotide-binding</keyword>
<dbReference type="PANTHER" id="PTHR43261:SF7">
    <property type="entry name" value="ELONGATION FACTOR G-LIKE PROTEIN"/>
    <property type="match status" value="1"/>
</dbReference>
<dbReference type="InterPro" id="IPR035649">
    <property type="entry name" value="EFG_V"/>
</dbReference>
<comment type="function">
    <text evidence="6">Catalyzes the GTP-dependent ribosomal translocation step during translation elongation. During this step, the ribosome changes from the pre-translocational (PRE) to the post-translocational (POST) state as the newly formed A-site-bound peptidyl-tRNA and P-site-bound deacylated tRNA move to the P and E sites, respectively. Catalyzes the coordinated movement of the two tRNA molecules, the mRNA and conformational changes in the ribosome.</text>
</comment>
<evidence type="ECO:0000256" key="1">
    <source>
        <dbReference type="ARBA" id="ARBA00017872"/>
    </source>
</evidence>
<dbReference type="PANTHER" id="PTHR43261">
    <property type="entry name" value="TRANSLATION ELONGATION FACTOR G-RELATED"/>
    <property type="match status" value="1"/>
</dbReference>
<dbReference type="Pfam" id="PF00679">
    <property type="entry name" value="EFG_C"/>
    <property type="match status" value="1"/>
</dbReference>
<dbReference type="InterPro" id="IPR020568">
    <property type="entry name" value="Ribosomal_Su5_D2-typ_SF"/>
</dbReference>
<evidence type="ECO:0000313" key="9">
    <source>
        <dbReference type="EMBL" id="RAK54691.1"/>
    </source>
</evidence>
<evidence type="ECO:0000256" key="6">
    <source>
        <dbReference type="ARBA" id="ARBA00024731"/>
    </source>
</evidence>
<dbReference type="InterPro" id="IPR041095">
    <property type="entry name" value="EFG_II"/>
</dbReference>
<dbReference type="SMART" id="SM00889">
    <property type="entry name" value="EFG_IV"/>
    <property type="match status" value="1"/>
</dbReference>
<dbReference type="GO" id="GO:0032790">
    <property type="term" value="P:ribosome disassembly"/>
    <property type="evidence" value="ECO:0007669"/>
    <property type="project" value="TreeGrafter"/>
</dbReference>
<keyword evidence="4" id="KW-0648">Protein biosynthesis</keyword>
<dbReference type="OrthoDB" id="9802948at2"/>
<dbReference type="SUPFAM" id="SSF54980">
    <property type="entry name" value="EF-G C-terminal domain-like"/>
    <property type="match status" value="2"/>
</dbReference>